<evidence type="ECO:0000313" key="1">
    <source>
        <dbReference type="EMBL" id="EYF07044.1"/>
    </source>
</evidence>
<name>A0A017TCW2_9BACT</name>
<proteinExistence type="predicted"/>
<protein>
    <submittedName>
        <fullName evidence="1">Uncharacterized protein</fullName>
    </submittedName>
</protein>
<dbReference type="AlphaFoldDB" id="A0A017TCW2"/>
<dbReference type="RefSeq" id="WP_044238875.1">
    <property type="nucleotide sequence ID" value="NZ_ASRX01000013.1"/>
</dbReference>
<sequence length="94" mass="10411">MKVYFADVRDHGPVLAVTNELSEEVRGIGGSVFLGDRRGAGFVISARDADELGEQLTRWKREREARREGSRSSRCQCQWEAGDSPCSLHDEGGT</sequence>
<reference evidence="1 2" key="1">
    <citation type="submission" date="2013-05" db="EMBL/GenBank/DDBJ databases">
        <title>Genome assembly of Chondromyces apiculatus DSM 436.</title>
        <authorList>
            <person name="Sharma G."/>
            <person name="Khatri I."/>
            <person name="Kaur C."/>
            <person name="Mayilraj S."/>
            <person name="Subramanian S."/>
        </authorList>
    </citation>
    <scope>NUCLEOTIDE SEQUENCE [LARGE SCALE GENOMIC DNA]</scope>
    <source>
        <strain evidence="1 2">DSM 436</strain>
    </source>
</reference>
<keyword evidence="2" id="KW-1185">Reference proteome</keyword>
<accession>A0A017TCW2</accession>
<gene>
    <name evidence="1" type="ORF">CAP_1303</name>
</gene>
<evidence type="ECO:0000313" key="2">
    <source>
        <dbReference type="Proteomes" id="UP000019678"/>
    </source>
</evidence>
<organism evidence="1 2">
    <name type="scientific">Chondromyces apiculatus DSM 436</name>
    <dbReference type="NCBI Taxonomy" id="1192034"/>
    <lineage>
        <taxon>Bacteria</taxon>
        <taxon>Pseudomonadati</taxon>
        <taxon>Myxococcota</taxon>
        <taxon>Polyangia</taxon>
        <taxon>Polyangiales</taxon>
        <taxon>Polyangiaceae</taxon>
        <taxon>Chondromyces</taxon>
    </lineage>
</organism>
<dbReference type="Proteomes" id="UP000019678">
    <property type="component" value="Unassembled WGS sequence"/>
</dbReference>
<dbReference type="EMBL" id="ASRX01000013">
    <property type="protein sequence ID" value="EYF07044.1"/>
    <property type="molecule type" value="Genomic_DNA"/>
</dbReference>
<dbReference type="STRING" id="1192034.CAP_1303"/>
<comment type="caution">
    <text evidence="1">The sequence shown here is derived from an EMBL/GenBank/DDBJ whole genome shotgun (WGS) entry which is preliminary data.</text>
</comment>